<keyword evidence="2" id="KW-1185">Reference proteome</keyword>
<dbReference type="Pfam" id="PF14462">
    <property type="entry name" value="Prok-E2_E"/>
    <property type="match status" value="1"/>
</dbReference>
<protein>
    <submittedName>
        <fullName evidence="1">Uncharacterized protein</fullName>
    </submittedName>
</protein>
<gene>
    <name evidence="1" type="ORF">PDESU_02239</name>
</gene>
<evidence type="ECO:0000313" key="1">
    <source>
        <dbReference type="EMBL" id="VGO13682.1"/>
    </source>
</evidence>
<dbReference type="AlphaFoldDB" id="A0A6C2U160"/>
<dbReference type="RefSeq" id="WP_136079231.1">
    <property type="nucleotide sequence ID" value="NZ_CAAHFG010000001.1"/>
</dbReference>
<dbReference type="InterPro" id="IPR025701">
    <property type="entry name" value="UBQ-conjugat_E2_E"/>
</dbReference>
<accession>A0A6C2U160</accession>
<reference evidence="1 2" key="1">
    <citation type="submission" date="2019-04" db="EMBL/GenBank/DDBJ databases">
        <authorList>
            <person name="Van Vliet M D."/>
        </authorList>
    </citation>
    <scope>NUCLEOTIDE SEQUENCE [LARGE SCALE GENOMIC DNA]</scope>
    <source>
        <strain evidence="1 2">F1</strain>
    </source>
</reference>
<organism evidence="1 2">
    <name type="scientific">Pontiella desulfatans</name>
    <dbReference type="NCBI Taxonomy" id="2750659"/>
    <lineage>
        <taxon>Bacteria</taxon>
        <taxon>Pseudomonadati</taxon>
        <taxon>Kiritimatiellota</taxon>
        <taxon>Kiritimatiellia</taxon>
        <taxon>Kiritimatiellales</taxon>
        <taxon>Pontiellaceae</taxon>
        <taxon>Pontiella</taxon>
    </lineage>
</organism>
<dbReference type="EMBL" id="CAAHFG010000001">
    <property type="protein sequence ID" value="VGO13682.1"/>
    <property type="molecule type" value="Genomic_DNA"/>
</dbReference>
<sequence>MRRDFTPYDEDLAYLESLGTPWEAVREGSRLWYILHEYQPPTGYIPEAVSAAFMLPPAYPSTQIDMVYFHPPLKRGDGKNPAALANHNLDGKQWQRWSRHRPAPVDWKDGVDFLGTHVAYIEGVISAEVEGA</sequence>
<proteinExistence type="predicted"/>
<evidence type="ECO:0000313" key="2">
    <source>
        <dbReference type="Proteomes" id="UP000366872"/>
    </source>
</evidence>
<name>A0A6C2U160_PONDE</name>
<dbReference type="Proteomes" id="UP000366872">
    <property type="component" value="Unassembled WGS sequence"/>
</dbReference>